<feature type="transmembrane region" description="Helical" evidence="14">
    <location>
        <begin position="166"/>
        <end position="186"/>
    </location>
</feature>
<dbReference type="Gene3D" id="3.30.450.20">
    <property type="entry name" value="PAS domain"/>
    <property type="match status" value="1"/>
</dbReference>
<sequence>MHRTLKIHTLLFVFNGILLASGFTVLLFVCLWALESTAVDQTEANLKSFAHSLVKIIPQDKKNADIFIKELTHSDDSFRITLINNDGTVAADSVSKPSEMENHSYRKEVRLALEGKEASSIHTSSTNGKRFMYYAIPLSTNEVFSALRISMPIEETVFFSSSIKNIFVISTILIFALVLIVSFYISSKTVRPILLMKKATEEYAKGNFDFHLNISSPQEIAELAQSFNSMTDRITQNIQSLKKVEQIRKDFVANVSHELKTPVTSIKGFTETLLDDGINEPETAKHFLGIINTQCERLINIIEDLLTLSRLETDDGVLETVKTDLVQIAKKACSNLESAATEKQIRINFSSSKKEIFIKGNPGLLEQVITNLIDNSVKYCPEKSIVFCSLSENSGKAKIIVEDNGNGIPDEYKDRIFERFYRVDKGRSREHGGTGLGLSIARHIVNIHGGTIKETGRSDKKKGAHFEIELPL</sequence>
<dbReference type="GO" id="GO:0000155">
    <property type="term" value="F:phosphorelay sensor kinase activity"/>
    <property type="evidence" value="ECO:0007669"/>
    <property type="project" value="InterPro"/>
</dbReference>
<name>F2NW46_TRES6</name>
<evidence type="ECO:0000256" key="9">
    <source>
        <dbReference type="ARBA" id="ARBA00022777"/>
    </source>
</evidence>
<dbReference type="InterPro" id="IPR003594">
    <property type="entry name" value="HATPase_dom"/>
</dbReference>
<dbReference type="EMBL" id="CP002631">
    <property type="protein sequence ID" value="AEB14901.1"/>
    <property type="molecule type" value="Genomic_DNA"/>
</dbReference>
<evidence type="ECO:0000256" key="11">
    <source>
        <dbReference type="ARBA" id="ARBA00022989"/>
    </source>
</evidence>
<dbReference type="InterPro" id="IPR036097">
    <property type="entry name" value="HisK_dim/P_sf"/>
</dbReference>
<evidence type="ECO:0000256" key="10">
    <source>
        <dbReference type="ARBA" id="ARBA00022840"/>
    </source>
</evidence>
<organism evidence="17 18">
    <name type="scientific">Treponema succinifaciens (strain ATCC 33096 / DSM 2489 / 6091)</name>
    <dbReference type="NCBI Taxonomy" id="869209"/>
    <lineage>
        <taxon>Bacteria</taxon>
        <taxon>Pseudomonadati</taxon>
        <taxon>Spirochaetota</taxon>
        <taxon>Spirochaetia</taxon>
        <taxon>Spirochaetales</taxon>
        <taxon>Treponemataceae</taxon>
        <taxon>Treponema</taxon>
    </lineage>
</organism>
<dbReference type="InterPro" id="IPR050398">
    <property type="entry name" value="HssS/ArlS-like"/>
</dbReference>
<evidence type="ECO:0000256" key="4">
    <source>
        <dbReference type="ARBA" id="ARBA00022475"/>
    </source>
</evidence>
<comment type="subcellular location">
    <subcellularLocation>
        <location evidence="2">Cell membrane</location>
        <topology evidence="2">Multi-pass membrane protein</topology>
    </subcellularLocation>
</comment>
<dbReference type="InterPro" id="IPR036890">
    <property type="entry name" value="HATPase_C_sf"/>
</dbReference>
<evidence type="ECO:0000256" key="2">
    <source>
        <dbReference type="ARBA" id="ARBA00004651"/>
    </source>
</evidence>
<dbReference type="InterPro" id="IPR003660">
    <property type="entry name" value="HAMP_dom"/>
</dbReference>
<dbReference type="Gene3D" id="1.10.287.130">
    <property type="match status" value="1"/>
</dbReference>
<dbReference type="SMART" id="SM00388">
    <property type="entry name" value="HisKA"/>
    <property type="match status" value="1"/>
</dbReference>
<dbReference type="SUPFAM" id="SSF47384">
    <property type="entry name" value="Homodimeric domain of signal transducing histidine kinase"/>
    <property type="match status" value="1"/>
</dbReference>
<dbReference type="Pfam" id="PF00672">
    <property type="entry name" value="HAMP"/>
    <property type="match status" value="1"/>
</dbReference>
<proteinExistence type="predicted"/>
<keyword evidence="11 14" id="KW-1133">Transmembrane helix</keyword>
<gene>
    <name evidence="17" type="ordered locus">Tresu_2028</name>
</gene>
<dbReference type="FunFam" id="1.10.287.130:FF:000008">
    <property type="entry name" value="Two-component sensor histidine kinase"/>
    <property type="match status" value="1"/>
</dbReference>
<dbReference type="SMART" id="SM00304">
    <property type="entry name" value="HAMP"/>
    <property type="match status" value="1"/>
</dbReference>
<keyword evidence="4" id="KW-1003">Cell membrane</keyword>
<keyword evidence="8" id="KW-0547">Nucleotide-binding</keyword>
<dbReference type="PROSITE" id="PS50885">
    <property type="entry name" value="HAMP"/>
    <property type="match status" value="1"/>
</dbReference>
<evidence type="ECO:0000256" key="8">
    <source>
        <dbReference type="ARBA" id="ARBA00022741"/>
    </source>
</evidence>
<evidence type="ECO:0000256" key="6">
    <source>
        <dbReference type="ARBA" id="ARBA00022679"/>
    </source>
</evidence>
<evidence type="ECO:0000256" key="12">
    <source>
        <dbReference type="ARBA" id="ARBA00023012"/>
    </source>
</evidence>
<keyword evidence="9 17" id="KW-0418">Kinase</keyword>
<feature type="transmembrane region" description="Helical" evidence="14">
    <location>
        <begin position="12"/>
        <end position="34"/>
    </location>
</feature>
<evidence type="ECO:0000259" key="16">
    <source>
        <dbReference type="PROSITE" id="PS50885"/>
    </source>
</evidence>
<reference evidence="17 18" key="1">
    <citation type="journal article" date="2011" name="Stand. Genomic Sci.">
        <title>Complete genome sequence of Treponema succinifaciens type strain (6091).</title>
        <authorList>
            <person name="Han C."/>
            <person name="Gronow S."/>
            <person name="Teshima H."/>
            <person name="Lapidus A."/>
            <person name="Nolan M."/>
            <person name="Lucas S."/>
            <person name="Hammon N."/>
            <person name="Deshpande S."/>
            <person name="Cheng J.F."/>
            <person name="Zeytun A."/>
            <person name="Tapia R."/>
            <person name="Goodwin L."/>
            <person name="Pitluck S."/>
            <person name="Liolios K."/>
            <person name="Pagani I."/>
            <person name="Ivanova N."/>
            <person name="Mavromatis K."/>
            <person name="Mikhailova N."/>
            <person name="Huntemann M."/>
            <person name="Pati A."/>
            <person name="Chen A."/>
            <person name="Palaniappan K."/>
            <person name="Land M."/>
            <person name="Hauser L."/>
            <person name="Brambilla E.M."/>
            <person name="Rohde M."/>
            <person name="Goker M."/>
            <person name="Woyke T."/>
            <person name="Bristow J."/>
            <person name="Eisen J.A."/>
            <person name="Markowitz V."/>
            <person name="Hugenholtz P."/>
            <person name="Kyrpides N.C."/>
            <person name="Klenk H.P."/>
            <person name="Detter J.C."/>
        </authorList>
    </citation>
    <scope>NUCLEOTIDE SEQUENCE [LARGE SCALE GENOMIC DNA]</scope>
    <source>
        <strain evidence="18">ATCC 33096 / DSM 2489 / 6091</strain>
    </source>
</reference>
<keyword evidence="10" id="KW-0067">ATP-binding</keyword>
<keyword evidence="5" id="KW-0597">Phosphoprotein</keyword>
<accession>F2NW46</accession>
<dbReference type="HOGENOM" id="CLU_000445_89_6_12"/>
<dbReference type="PANTHER" id="PTHR45528:SF1">
    <property type="entry name" value="SENSOR HISTIDINE KINASE CPXA"/>
    <property type="match status" value="1"/>
</dbReference>
<dbReference type="Pfam" id="PF00512">
    <property type="entry name" value="HisKA"/>
    <property type="match status" value="1"/>
</dbReference>
<dbReference type="Gene3D" id="3.30.565.10">
    <property type="entry name" value="Histidine kinase-like ATPase, C-terminal domain"/>
    <property type="match status" value="1"/>
</dbReference>
<dbReference type="InterPro" id="IPR005467">
    <property type="entry name" value="His_kinase_dom"/>
</dbReference>
<evidence type="ECO:0000313" key="18">
    <source>
        <dbReference type="Proteomes" id="UP000006852"/>
    </source>
</evidence>
<evidence type="ECO:0000313" key="17">
    <source>
        <dbReference type="EMBL" id="AEB14901.1"/>
    </source>
</evidence>
<dbReference type="SMART" id="SM00387">
    <property type="entry name" value="HATPase_c"/>
    <property type="match status" value="1"/>
</dbReference>
<dbReference type="EC" id="2.7.13.3" evidence="3"/>
<evidence type="ECO:0000256" key="3">
    <source>
        <dbReference type="ARBA" id="ARBA00012438"/>
    </source>
</evidence>
<dbReference type="InterPro" id="IPR004358">
    <property type="entry name" value="Sig_transdc_His_kin-like_C"/>
</dbReference>
<keyword evidence="13 14" id="KW-0472">Membrane</keyword>
<keyword evidence="12" id="KW-0902">Two-component regulatory system</keyword>
<evidence type="ECO:0000256" key="1">
    <source>
        <dbReference type="ARBA" id="ARBA00000085"/>
    </source>
</evidence>
<keyword evidence="18" id="KW-1185">Reference proteome</keyword>
<dbReference type="SUPFAM" id="SSF55874">
    <property type="entry name" value="ATPase domain of HSP90 chaperone/DNA topoisomerase II/histidine kinase"/>
    <property type="match status" value="1"/>
</dbReference>
<evidence type="ECO:0000256" key="7">
    <source>
        <dbReference type="ARBA" id="ARBA00022692"/>
    </source>
</evidence>
<dbReference type="STRING" id="869209.Tresu_2028"/>
<evidence type="ECO:0000256" key="14">
    <source>
        <dbReference type="SAM" id="Phobius"/>
    </source>
</evidence>
<dbReference type="PANTHER" id="PTHR45528">
    <property type="entry name" value="SENSOR HISTIDINE KINASE CPXA"/>
    <property type="match status" value="1"/>
</dbReference>
<feature type="domain" description="Histidine kinase" evidence="15">
    <location>
        <begin position="254"/>
        <end position="472"/>
    </location>
</feature>
<dbReference type="GeneID" id="302999150"/>
<dbReference type="InterPro" id="IPR003661">
    <property type="entry name" value="HisK_dim/P_dom"/>
</dbReference>
<protein>
    <recommendedName>
        <fullName evidence="3">histidine kinase</fullName>
        <ecNumber evidence="3">2.7.13.3</ecNumber>
    </recommendedName>
</protein>
<dbReference type="KEGG" id="tsu:Tresu_2028"/>
<dbReference type="RefSeq" id="WP_013702157.1">
    <property type="nucleotide sequence ID" value="NC_015385.1"/>
</dbReference>
<dbReference type="SUPFAM" id="SSF158472">
    <property type="entry name" value="HAMP domain-like"/>
    <property type="match status" value="1"/>
</dbReference>
<keyword evidence="7 14" id="KW-0812">Transmembrane</keyword>
<dbReference type="Proteomes" id="UP000006852">
    <property type="component" value="Chromosome"/>
</dbReference>
<dbReference type="eggNOG" id="COG5002">
    <property type="taxonomic scope" value="Bacteria"/>
</dbReference>
<dbReference type="PROSITE" id="PS50109">
    <property type="entry name" value="HIS_KIN"/>
    <property type="match status" value="1"/>
</dbReference>
<evidence type="ECO:0000259" key="15">
    <source>
        <dbReference type="PROSITE" id="PS50109"/>
    </source>
</evidence>
<dbReference type="FunFam" id="3.30.565.10:FF:000006">
    <property type="entry name" value="Sensor histidine kinase WalK"/>
    <property type="match status" value="1"/>
</dbReference>
<comment type="catalytic activity">
    <reaction evidence="1">
        <text>ATP + protein L-histidine = ADP + protein N-phospho-L-histidine.</text>
        <dbReference type="EC" id="2.7.13.3"/>
    </reaction>
</comment>
<evidence type="ECO:0000256" key="13">
    <source>
        <dbReference type="ARBA" id="ARBA00023136"/>
    </source>
</evidence>
<keyword evidence="6" id="KW-0808">Transferase</keyword>
<dbReference type="CDD" id="cd06225">
    <property type="entry name" value="HAMP"/>
    <property type="match status" value="1"/>
</dbReference>
<dbReference type="AlphaFoldDB" id="F2NW46"/>
<dbReference type="PRINTS" id="PR00344">
    <property type="entry name" value="BCTRLSENSOR"/>
</dbReference>
<dbReference type="Pfam" id="PF02518">
    <property type="entry name" value="HATPase_c"/>
    <property type="match status" value="1"/>
</dbReference>
<dbReference type="CDD" id="cd00082">
    <property type="entry name" value="HisKA"/>
    <property type="match status" value="1"/>
</dbReference>
<dbReference type="OrthoDB" id="9813151at2"/>
<dbReference type="GO" id="GO:0005524">
    <property type="term" value="F:ATP binding"/>
    <property type="evidence" value="ECO:0007669"/>
    <property type="project" value="UniProtKB-KW"/>
</dbReference>
<dbReference type="Gene3D" id="6.10.340.10">
    <property type="match status" value="1"/>
</dbReference>
<reference evidence="18" key="2">
    <citation type="submission" date="2011-04" db="EMBL/GenBank/DDBJ databases">
        <title>The complete genome of chromosome of Treponema succinifaciens DSM 2489.</title>
        <authorList>
            <person name="Lucas S."/>
            <person name="Copeland A."/>
            <person name="Lapidus A."/>
            <person name="Bruce D."/>
            <person name="Goodwin L."/>
            <person name="Pitluck S."/>
            <person name="Peters L."/>
            <person name="Kyrpides N."/>
            <person name="Mavromatis K."/>
            <person name="Ivanova N."/>
            <person name="Ovchinnikova G."/>
            <person name="Teshima H."/>
            <person name="Detter J.C."/>
            <person name="Tapia R."/>
            <person name="Han C."/>
            <person name="Land M."/>
            <person name="Hauser L."/>
            <person name="Markowitz V."/>
            <person name="Cheng J.-F."/>
            <person name="Hugenholtz P."/>
            <person name="Woyke T."/>
            <person name="Wu D."/>
            <person name="Gronow S."/>
            <person name="Wellnitz S."/>
            <person name="Brambilla E."/>
            <person name="Klenk H.-P."/>
            <person name="Eisen J.A."/>
        </authorList>
    </citation>
    <scope>NUCLEOTIDE SEQUENCE [LARGE SCALE GENOMIC DNA]</scope>
    <source>
        <strain evidence="18">ATCC 33096 / DSM 2489 / 6091</strain>
    </source>
</reference>
<feature type="domain" description="HAMP" evidence="16">
    <location>
        <begin position="187"/>
        <end position="239"/>
    </location>
</feature>
<dbReference type="CDD" id="cd00075">
    <property type="entry name" value="HATPase"/>
    <property type="match status" value="1"/>
</dbReference>
<evidence type="ECO:0000256" key="5">
    <source>
        <dbReference type="ARBA" id="ARBA00022553"/>
    </source>
</evidence>
<dbReference type="GO" id="GO:0005886">
    <property type="term" value="C:plasma membrane"/>
    <property type="evidence" value="ECO:0007669"/>
    <property type="project" value="UniProtKB-SubCell"/>
</dbReference>